<accession>A0A5J6VJR0</accession>
<evidence type="ECO:0008006" key="2">
    <source>
        <dbReference type="Google" id="ProtNLM"/>
    </source>
</evidence>
<dbReference type="EMBL" id="MN448287">
    <property type="protein sequence ID" value="QFG74385.1"/>
    <property type="molecule type" value="Genomic_DNA"/>
</dbReference>
<organism evidence="1">
    <name type="scientific">Megaviridae environmental sample</name>
    <dbReference type="NCBI Taxonomy" id="1737588"/>
    <lineage>
        <taxon>Viruses</taxon>
        <taxon>Varidnaviria</taxon>
        <taxon>Bamfordvirae</taxon>
        <taxon>Nucleocytoviricota</taxon>
        <taxon>Megaviricetes</taxon>
        <taxon>Imitervirales</taxon>
        <taxon>Mimiviridae</taxon>
        <taxon>environmental samples</taxon>
    </lineage>
</organism>
<reference evidence="1" key="1">
    <citation type="journal article" date="2019" name="Philos. Trans. R. Soc. Lond., B, Biol. Sci.">
        <title>Targeted metagenomic recovery of four divergent viruses reveals shared and distinctive characteristics of giant viruses of marine eukaryotes.</title>
        <authorList>
            <person name="Needham D.M."/>
            <person name="Poirier C."/>
            <person name="Hehenberger E."/>
            <person name="Jimenez V."/>
            <person name="Swalwell J.E."/>
            <person name="Santoro A.E."/>
            <person name="Worden A.Z."/>
        </authorList>
    </citation>
    <scope>NUCLEOTIDE SEQUENCE</scope>
    <source>
        <strain evidence="1">MPacV-611</strain>
    </source>
</reference>
<sequence length="298" mass="34890">MLNNKNNDIIKIQIGGFDCKNTGGLMQTISTCWLDSVIMALLVPSDGHRLFSRFLKNYFGIELEALIDDITGFKRTQILREMRKLVIDVNEKARKNNERLRAEPIIMLDIPDNTFDVGNPYELLRLISYVFITNKKQNYEFSYVYNNTYYINSYNIIAGSHKLLNKIKYSKGVTPSIPDDTISIKRNPLYFIYLLDTSSDNTPLKTDFTIKKNFESNGFTYKLQSILISSENHVVSYLLCNDKWYVFDNERASTEKRLFNLEPSDRDGELTFKLYHSNKTRFSPNTLSYFNYYIYIRV</sequence>
<name>A0A5J6VJR0_9VIRU</name>
<evidence type="ECO:0000313" key="1">
    <source>
        <dbReference type="EMBL" id="QFG74385.1"/>
    </source>
</evidence>
<proteinExistence type="predicted"/>
<protein>
    <recommendedName>
        <fullName evidence="2">USP domain-containing protein</fullName>
    </recommendedName>
</protein>